<evidence type="ECO:0000256" key="1">
    <source>
        <dbReference type="SAM" id="Phobius"/>
    </source>
</evidence>
<name>E4TIU9_CALNY</name>
<evidence type="ECO:0000313" key="3">
    <source>
        <dbReference type="Proteomes" id="UP000007039"/>
    </source>
</evidence>
<dbReference type="KEGG" id="cni:Calni_0140"/>
<reference key="1">
    <citation type="submission" date="2010-11" db="EMBL/GenBank/DDBJ databases">
        <title>The complete genome of chromosome of Calditerrivibrio nitroreducens DSM 19672.</title>
        <authorList>
            <consortium name="US DOE Joint Genome Institute (JGI-PGF)"/>
            <person name="Lucas S."/>
            <person name="Copeland A."/>
            <person name="Lapidus A."/>
            <person name="Bruce D."/>
            <person name="Goodwin L."/>
            <person name="Pitluck S."/>
            <person name="Kyrpides N."/>
            <person name="Mavromatis K."/>
            <person name="Ivanova N."/>
            <person name="Mikhailova N."/>
            <person name="Zeytun A."/>
            <person name="Brettin T."/>
            <person name="Detter J.C."/>
            <person name="Tapia R."/>
            <person name="Han C."/>
            <person name="Land M."/>
            <person name="Hauser L."/>
            <person name="Markowitz V."/>
            <person name="Cheng J.-F."/>
            <person name="Hugenholtz P."/>
            <person name="Woyke T."/>
            <person name="Wu D."/>
            <person name="Spring S."/>
            <person name="Schroeder M."/>
            <person name="Brambilla E."/>
            <person name="Klenk H.-P."/>
            <person name="Eisen J.A."/>
        </authorList>
    </citation>
    <scope>NUCLEOTIDE SEQUENCE [LARGE SCALE GENOMIC DNA]</scope>
    <source>
        <strain>DSM 19672</strain>
    </source>
</reference>
<keyword evidence="1" id="KW-1133">Transmembrane helix</keyword>
<dbReference type="HOGENOM" id="CLU_3096704_0_0_0"/>
<protein>
    <submittedName>
        <fullName evidence="2">Uncharacterized protein</fullName>
    </submittedName>
</protein>
<keyword evidence="1" id="KW-0472">Membrane</keyword>
<reference evidence="2 3" key="2">
    <citation type="journal article" date="2011" name="Stand. Genomic Sci.">
        <title>Complete genome sequence of Calditerrivibrio nitroreducens type strain (Yu37-1).</title>
        <authorList>
            <person name="Pitluck S."/>
            <person name="Sikorski J."/>
            <person name="Zeytun A."/>
            <person name="Lapidus A."/>
            <person name="Nolan M."/>
            <person name="Lucas S."/>
            <person name="Hammon N."/>
            <person name="Deshpande S."/>
            <person name="Cheng J.F."/>
            <person name="Tapia R."/>
            <person name="Han C."/>
            <person name="Goodwin L."/>
            <person name="Liolios K."/>
            <person name="Pagani I."/>
            <person name="Ivanova N."/>
            <person name="Mavromatis K."/>
            <person name="Pati A."/>
            <person name="Chen A."/>
            <person name="Palaniappan K."/>
            <person name="Hauser L."/>
            <person name="Chang Y.J."/>
            <person name="Jeffries C.D."/>
            <person name="Detter J.C."/>
            <person name="Brambilla E."/>
            <person name="Djao O.D."/>
            <person name="Rohde M."/>
            <person name="Spring S."/>
            <person name="Goker M."/>
            <person name="Woyke T."/>
            <person name="Bristow J."/>
            <person name="Eisen J.A."/>
            <person name="Markowitz V."/>
            <person name="Hugenholtz P."/>
            <person name="Kyrpides N.C."/>
            <person name="Klenk H.P."/>
            <person name="Land M."/>
        </authorList>
    </citation>
    <scope>NUCLEOTIDE SEQUENCE [LARGE SCALE GENOMIC DNA]</scope>
    <source>
        <strain evidence="3">DSM 19672 / NBRC 101217 / Yu37-1</strain>
    </source>
</reference>
<keyword evidence="3" id="KW-1185">Reference proteome</keyword>
<keyword evidence="1" id="KW-0812">Transmembrane</keyword>
<dbReference type="AlphaFoldDB" id="E4TIU9"/>
<dbReference type="Proteomes" id="UP000007039">
    <property type="component" value="Chromosome"/>
</dbReference>
<dbReference type="EMBL" id="CP002347">
    <property type="protein sequence ID" value="ADR18054.1"/>
    <property type="molecule type" value="Genomic_DNA"/>
</dbReference>
<sequence length="51" mass="6048">MVDKRSEEVLKMLGLINLIDLIELIELGVEFFRVIYMEDDLRKIRLIDLPS</sequence>
<dbReference type="RefSeq" id="WP_013450271.1">
    <property type="nucleotide sequence ID" value="NC_014758.1"/>
</dbReference>
<organism evidence="2 3">
    <name type="scientific">Calditerrivibrio nitroreducens (strain DSM 19672 / NBRC 101217 / Yu37-1)</name>
    <dbReference type="NCBI Taxonomy" id="768670"/>
    <lineage>
        <taxon>Bacteria</taxon>
        <taxon>Pseudomonadati</taxon>
        <taxon>Deferribacterota</taxon>
        <taxon>Deferribacteres</taxon>
        <taxon>Deferribacterales</taxon>
        <taxon>Calditerrivibrionaceae</taxon>
    </lineage>
</organism>
<dbReference type="STRING" id="768670.Calni_0140"/>
<proteinExistence type="predicted"/>
<evidence type="ECO:0000313" key="2">
    <source>
        <dbReference type="EMBL" id="ADR18054.1"/>
    </source>
</evidence>
<accession>E4TIU9</accession>
<gene>
    <name evidence="2" type="ordered locus">Calni_0140</name>
</gene>
<feature type="transmembrane region" description="Helical" evidence="1">
    <location>
        <begin position="12"/>
        <end position="36"/>
    </location>
</feature>